<comment type="caution">
    <text evidence="2">The sequence shown here is derived from an EMBL/GenBank/DDBJ whole genome shotgun (WGS) entry which is preliminary data.</text>
</comment>
<feature type="region of interest" description="Disordered" evidence="1">
    <location>
        <begin position="47"/>
        <end position="68"/>
    </location>
</feature>
<sequence length="68" mass="7828">MMFLIILFVVVVGGCWKIGKAAGNSMFPDERPSSYVDKSTTIVHHHHHHYHDNRSVHVDGKQFKDLKK</sequence>
<name>A0A434A2Z1_9FLAO</name>
<protein>
    <submittedName>
        <fullName evidence="2">Uncharacterized protein</fullName>
    </submittedName>
</protein>
<dbReference type="Proteomes" id="UP000288102">
    <property type="component" value="Unassembled WGS sequence"/>
</dbReference>
<evidence type="ECO:0000313" key="2">
    <source>
        <dbReference type="EMBL" id="RUT68695.1"/>
    </source>
</evidence>
<dbReference type="OrthoDB" id="1374662at2"/>
<dbReference type="RefSeq" id="WP_127340135.1">
    <property type="nucleotide sequence ID" value="NZ_QWDM01000015.1"/>
</dbReference>
<reference evidence="3" key="1">
    <citation type="journal article" date="2019" name="Syst. Appl. Microbiol.">
        <title>Flavobacterium circumlabens sp. nov. and Flavobacterium cupreum sp. nov., two psychrotrophic species isolated from Antarctic environmental samples.</title>
        <authorList>
            <person name="Kralova S."/>
            <person name="Busse H.-J."/>
            <person name="Svec P."/>
            <person name="Maslanova I."/>
            <person name="Stankova E."/>
            <person name="Bartak M."/>
            <person name="Sedlacek I."/>
        </authorList>
    </citation>
    <scope>NUCLEOTIDE SEQUENCE [LARGE SCALE GENOMIC DNA]</scope>
    <source>
        <strain evidence="3">CCM 8825</strain>
    </source>
</reference>
<dbReference type="AlphaFoldDB" id="A0A434A2Z1"/>
<dbReference type="EMBL" id="QWDM01000015">
    <property type="protein sequence ID" value="RUT68695.1"/>
    <property type="molecule type" value="Genomic_DNA"/>
</dbReference>
<organism evidence="2 3">
    <name type="scientific">Flavobacterium cupreum</name>
    <dbReference type="NCBI Taxonomy" id="2133766"/>
    <lineage>
        <taxon>Bacteria</taxon>
        <taxon>Pseudomonadati</taxon>
        <taxon>Bacteroidota</taxon>
        <taxon>Flavobacteriia</taxon>
        <taxon>Flavobacteriales</taxon>
        <taxon>Flavobacteriaceae</taxon>
        <taxon>Flavobacterium</taxon>
    </lineage>
</organism>
<accession>A0A434A2Z1</accession>
<feature type="compositionally biased region" description="Basic and acidic residues" evidence="1">
    <location>
        <begin position="52"/>
        <end position="68"/>
    </location>
</feature>
<keyword evidence="3" id="KW-1185">Reference proteome</keyword>
<gene>
    <name evidence="2" type="ORF">D0817_20255</name>
</gene>
<evidence type="ECO:0000313" key="3">
    <source>
        <dbReference type="Proteomes" id="UP000288102"/>
    </source>
</evidence>
<proteinExistence type="predicted"/>
<evidence type="ECO:0000256" key="1">
    <source>
        <dbReference type="SAM" id="MobiDB-lite"/>
    </source>
</evidence>